<dbReference type="InterPro" id="IPR027417">
    <property type="entry name" value="P-loop_NTPase"/>
</dbReference>
<dbReference type="RefSeq" id="WP_317122362.1">
    <property type="nucleotide sequence ID" value="NZ_JAWJBA010000003.1"/>
</dbReference>
<accession>A0ABU3XCN0</accession>
<dbReference type="Proteomes" id="UP001287282">
    <property type="component" value="Unassembled WGS sequence"/>
</dbReference>
<proteinExistence type="predicted"/>
<keyword evidence="1" id="KW-0472">Membrane</keyword>
<keyword evidence="4" id="KW-1185">Reference proteome</keyword>
<organism evidence="3 4">
    <name type="scientific">Alkalihalophilus lindianensis</name>
    <dbReference type="NCBI Taxonomy" id="1630542"/>
    <lineage>
        <taxon>Bacteria</taxon>
        <taxon>Bacillati</taxon>
        <taxon>Bacillota</taxon>
        <taxon>Bacilli</taxon>
        <taxon>Bacillales</taxon>
        <taxon>Bacillaceae</taxon>
        <taxon>Alkalihalophilus</taxon>
    </lineage>
</organism>
<dbReference type="InterPro" id="IPR048428">
    <property type="entry name" value="YobI-NTPase"/>
</dbReference>
<sequence>MSEESFEIELEKLETLTPDKDYDEKKINYISTIDWAIKNDEIQNIAITGSYGSGKSSIINTFIERHPKQEEIIDISVASFNSEYKNKLDIELDEMGESKNNITVENLLEQYIMQQMFYKVSPAKIPLSRFSRIIEKESIKASEIFYSIILILLIYIFFKYNIIDYFILDFINEWNYLQVGTYFPPLILIGGFIFVVWRINELTSLFRNITLRRLEVGSAAIDITPKESPSIFNRYIDELIYFFKSTEYRILIFEDLDRFNNLEIFERLRDLNNLLNNNEELKDRKIVFIYALRDDIFSFEDTMDEAQNRTKFFDFIIPTVKIVNSSNSENILLKNLGGDKNHNISNQLIQATSLYINDMRLLKNICNEFYIMKATLNNNYLDDSKIFSMTIYKNIYPKDYIQLLNNQGILFDIFNNNDRYYNNVSEDIKNSIEDLRQVLSNIPNEIAETVEELRYLFLHRRNINDNNLKIKVKGTNKTFIFSNVKGFEDFLDYIIEYRKENANITLVDVTRNFNNSEFSLEDFVTINGKFSDISISYKSVKVKLGQNKEKIQEKIKSGERELYHIKSFSLNELYSRYKAKTGINFYERDLLRYLVIDGWIDENYNDYLTYFYEGVLPKSDIDFTKSFYTGDFKKHDYKLKNVPRLLKKIPGEKLNSKGVFNYYFLNYLFSKWNSNITHSDEERAKRKIVSEYIDDNVIELICFLNEYVGEKDNYLLVSQLIKSLEKSKSIIWKEIISNGSNELDYINVFIEMFNKEELSSFNHCSVITRYISESSSFLKWKNIHEVKDWGEKLEYIGVKFIKLEHEENINALEIITRLGLYELNFDMLQIILGNPIQITYEHVEKNSANVAERIEEEMDNFVKALVHQSNYIEREEYLIRLLDHPDVENENKKELIKKWDGLLRDLEEIKEEELLAMFISQKKAEPNWNNILHYLRSFGNRSIKGYEELISFITYKSNIEVLRDKYNDLTLSEHNKEQLKMFNELLLISPHLNRGEIERLLFFLTPSNKVDIELLNIDRVRTLVEFNLLELNPTYYKTILDQFEDIKLAATYLNFFVKDRLIDVISMPLNYDVFYEILKKVEAEYLIDIIDTTLNRDLDFDVDKEILMIILNRVTSSEINNNKLFNILLTSSSVTNGGKIFLLENHSKLNIQITSDAADSISKIMSLINISMRNDLLESILNSALVDDEVIESSLTEYVDQTEFIEDSVFSLIAKRFYEIGRITLEKDTYLRLLKKSKNERIVARLLLIGINQFNIRDEDYYNLMSSLNTKHKQLSLNGERNKTLTYFEENLELIRYLADERKYVSSFTENDEKITFNVSRNFNN</sequence>
<evidence type="ECO:0000259" key="2">
    <source>
        <dbReference type="Pfam" id="PF20693"/>
    </source>
</evidence>
<name>A0ABU3XCN0_9BACI</name>
<feature type="transmembrane region" description="Helical" evidence="1">
    <location>
        <begin position="182"/>
        <end position="199"/>
    </location>
</feature>
<comment type="caution">
    <text evidence="3">The sequence shown here is derived from an EMBL/GenBank/DDBJ whole genome shotgun (WGS) entry which is preliminary data.</text>
</comment>
<evidence type="ECO:0000313" key="3">
    <source>
        <dbReference type="EMBL" id="MDV2685184.1"/>
    </source>
</evidence>
<evidence type="ECO:0000256" key="1">
    <source>
        <dbReference type="SAM" id="Phobius"/>
    </source>
</evidence>
<feature type="domain" description="YobI-like P-loop NTPase" evidence="2">
    <location>
        <begin position="29"/>
        <end position="410"/>
    </location>
</feature>
<keyword evidence="1" id="KW-1133">Transmembrane helix</keyword>
<dbReference type="SUPFAM" id="SSF52540">
    <property type="entry name" value="P-loop containing nucleoside triphosphate hydrolases"/>
    <property type="match status" value="1"/>
</dbReference>
<reference evidence="3 4" key="1">
    <citation type="submission" date="2023-10" db="EMBL/GenBank/DDBJ databases">
        <title>Screening of Alkalihalobacillus lindianensis BZ-TG-R113 and Its Alleviation of Salt Stress on Rapeseed Growth.</title>
        <authorList>
            <person name="Zhao B."/>
            <person name="Guo T."/>
        </authorList>
    </citation>
    <scope>NUCLEOTIDE SEQUENCE [LARGE SCALE GENOMIC DNA]</scope>
    <source>
        <strain evidence="3 4">BZ-TG-R113</strain>
    </source>
</reference>
<dbReference type="EMBL" id="JAWJBA010000003">
    <property type="protein sequence ID" value="MDV2685184.1"/>
    <property type="molecule type" value="Genomic_DNA"/>
</dbReference>
<evidence type="ECO:0000313" key="4">
    <source>
        <dbReference type="Proteomes" id="UP001287282"/>
    </source>
</evidence>
<gene>
    <name evidence="3" type="ORF">RYX56_12540</name>
</gene>
<dbReference type="Pfam" id="PF20693">
    <property type="entry name" value="YobI-ATPase"/>
    <property type="match status" value="1"/>
</dbReference>
<feature type="transmembrane region" description="Helical" evidence="1">
    <location>
        <begin position="144"/>
        <end position="162"/>
    </location>
</feature>
<keyword evidence="1" id="KW-0812">Transmembrane</keyword>
<protein>
    <recommendedName>
        <fullName evidence="2">YobI-like P-loop NTPase domain-containing protein</fullName>
    </recommendedName>
</protein>